<dbReference type="OrthoDB" id="2972095at2"/>
<dbReference type="AlphaFoldDB" id="A0A6G1X197"/>
<dbReference type="EMBL" id="WJNH01000001">
    <property type="protein sequence ID" value="MRG84767.1"/>
    <property type="molecule type" value="Genomic_DNA"/>
</dbReference>
<protein>
    <submittedName>
        <fullName evidence="1">Uncharacterized protein</fullName>
    </submittedName>
</protein>
<gene>
    <name evidence="1" type="ORF">GH754_00330</name>
</gene>
<accession>A0A6G1X197</accession>
<sequence length="56" mass="6772">MIHHSCPHCRSIEDRIKQHEKYIAQLVDILAKMNQRLIDLEDRHIVKFDSPMSKRF</sequence>
<proteinExistence type="predicted"/>
<evidence type="ECO:0000313" key="2">
    <source>
        <dbReference type="Proteomes" id="UP000480185"/>
    </source>
</evidence>
<evidence type="ECO:0000313" key="1">
    <source>
        <dbReference type="EMBL" id="MRG84767.1"/>
    </source>
</evidence>
<name>A0A6G1X197_9BACI</name>
<organism evidence="1 2">
    <name type="scientific">Salinibacillus xinjiangensis</name>
    <dbReference type="NCBI Taxonomy" id="1229268"/>
    <lineage>
        <taxon>Bacteria</taxon>
        <taxon>Bacillati</taxon>
        <taxon>Bacillota</taxon>
        <taxon>Bacilli</taxon>
        <taxon>Bacillales</taxon>
        <taxon>Bacillaceae</taxon>
        <taxon>Salinibacillus</taxon>
    </lineage>
</organism>
<keyword evidence="2" id="KW-1185">Reference proteome</keyword>
<comment type="caution">
    <text evidence="1">The sequence shown here is derived from an EMBL/GenBank/DDBJ whole genome shotgun (WGS) entry which is preliminary data.</text>
</comment>
<dbReference type="RefSeq" id="WP_153726745.1">
    <property type="nucleotide sequence ID" value="NZ_WJNH01000001.1"/>
</dbReference>
<reference evidence="1 2" key="1">
    <citation type="submission" date="2019-11" db="EMBL/GenBank/DDBJ databases">
        <authorList>
            <person name="Li J."/>
        </authorList>
    </citation>
    <scope>NUCLEOTIDE SEQUENCE [LARGE SCALE GENOMIC DNA]</scope>
    <source>
        <strain evidence="1 2">J4</strain>
    </source>
</reference>
<dbReference type="Proteomes" id="UP000480185">
    <property type="component" value="Unassembled WGS sequence"/>
</dbReference>